<dbReference type="STRING" id="50340.PF66_00838"/>
<gene>
    <name evidence="2" type="ORF">PF66_00838</name>
</gene>
<evidence type="ECO:0000313" key="3">
    <source>
        <dbReference type="Proteomes" id="UP000037931"/>
    </source>
</evidence>
<evidence type="ECO:0000259" key="1">
    <source>
        <dbReference type="Pfam" id="PF21880"/>
    </source>
</evidence>
<proteinExistence type="predicted"/>
<dbReference type="Proteomes" id="UP000037931">
    <property type="component" value="Unassembled WGS sequence"/>
</dbReference>
<accession>A0A0M9GIK9</accession>
<sequence length="103" mass="11518">MLQHVSSEHFQPLVDQSCPLYLPDGSPLQVRIESIALRSQAQLPEMTRTPFIVQLHSLQPTDFVDGLCSLELPGLGRLEEVFVSREPALGRDPALGYFNIVFN</sequence>
<protein>
    <recommendedName>
        <fullName evidence="1">DUF6916 domain-containing protein</fullName>
    </recommendedName>
</protein>
<dbReference type="OrthoDB" id="6166219at2"/>
<dbReference type="AlphaFoldDB" id="A0A0M9GIK9"/>
<keyword evidence="3" id="KW-1185">Reference proteome</keyword>
<dbReference type="RefSeq" id="WP_054061356.1">
    <property type="nucleotide sequence ID" value="NZ_JAQMZR010000031.1"/>
</dbReference>
<dbReference type="PATRIC" id="fig|50340.43.peg.3727"/>
<evidence type="ECO:0000313" key="2">
    <source>
        <dbReference type="EMBL" id="KPA92167.1"/>
    </source>
</evidence>
<dbReference type="Pfam" id="PF21880">
    <property type="entry name" value="DUF6916"/>
    <property type="match status" value="1"/>
</dbReference>
<name>A0A0M9GIK9_9PSED</name>
<feature type="domain" description="DUF6916" evidence="1">
    <location>
        <begin position="6"/>
        <end position="85"/>
    </location>
</feature>
<organism evidence="2 3">
    <name type="scientific">Pseudomonas asplenii</name>
    <dbReference type="NCBI Taxonomy" id="53407"/>
    <lineage>
        <taxon>Bacteria</taxon>
        <taxon>Pseudomonadati</taxon>
        <taxon>Pseudomonadota</taxon>
        <taxon>Gammaproteobacteria</taxon>
        <taxon>Pseudomonadales</taxon>
        <taxon>Pseudomonadaceae</taxon>
        <taxon>Pseudomonas</taxon>
    </lineage>
</organism>
<dbReference type="EMBL" id="JSYZ01000003">
    <property type="protein sequence ID" value="KPA92167.1"/>
    <property type="molecule type" value="Genomic_DNA"/>
</dbReference>
<comment type="caution">
    <text evidence="2">The sequence shown here is derived from an EMBL/GenBank/DDBJ whole genome shotgun (WGS) entry which is preliminary data.</text>
</comment>
<reference evidence="2 3" key="1">
    <citation type="journal article" date="2015" name="PLoS ONE">
        <title>Rice-Infecting Pseudomonas Genomes Are Highly Accessorized and Harbor Multiple Putative Virulence Mechanisms to Cause Sheath Brown Rot.</title>
        <authorList>
            <person name="Quibod I.L."/>
            <person name="Grande G."/>
            <person name="Oreiro E.G."/>
            <person name="Borja F.N."/>
            <person name="Dossa G.S."/>
            <person name="Mauleon R."/>
            <person name="Cruz C.V."/>
            <person name="Oliva R."/>
        </authorList>
    </citation>
    <scope>NUCLEOTIDE SEQUENCE [LARGE SCALE GENOMIC DNA]</scope>
    <source>
        <strain evidence="2 3">IRRI 6609</strain>
    </source>
</reference>
<dbReference type="InterPro" id="IPR054209">
    <property type="entry name" value="DUF6916"/>
</dbReference>